<organism evidence="1 2">
    <name type="scientific">Mytilus galloprovincialis</name>
    <name type="common">Mediterranean mussel</name>
    <dbReference type="NCBI Taxonomy" id="29158"/>
    <lineage>
        <taxon>Eukaryota</taxon>
        <taxon>Metazoa</taxon>
        <taxon>Spiralia</taxon>
        <taxon>Lophotrochozoa</taxon>
        <taxon>Mollusca</taxon>
        <taxon>Bivalvia</taxon>
        <taxon>Autobranchia</taxon>
        <taxon>Pteriomorphia</taxon>
        <taxon>Mytilida</taxon>
        <taxon>Mytiloidea</taxon>
        <taxon>Mytilidae</taxon>
        <taxon>Mytilinae</taxon>
        <taxon>Mytilus</taxon>
    </lineage>
</organism>
<dbReference type="Proteomes" id="UP000596742">
    <property type="component" value="Unassembled WGS sequence"/>
</dbReference>
<protein>
    <submittedName>
        <fullName evidence="1">Uncharacterized protein</fullName>
    </submittedName>
</protein>
<gene>
    <name evidence="1" type="ORF">MGAL_10B083782</name>
</gene>
<proteinExistence type="predicted"/>
<comment type="caution">
    <text evidence="1">The sequence shown here is derived from an EMBL/GenBank/DDBJ whole genome shotgun (WGS) entry which is preliminary data.</text>
</comment>
<accession>A0A8B6EBL5</accession>
<evidence type="ECO:0000313" key="1">
    <source>
        <dbReference type="EMBL" id="VDI31168.1"/>
    </source>
</evidence>
<reference evidence="1" key="1">
    <citation type="submission" date="2018-11" db="EMBL/GenBank/DDBJ databases">
        <authorList>
            <person name="Alioto T."/>
            <person name="Alioto T."/>
        </authorList>
    </citation>
    <scope>NUCLEOTIDE SEQUENCE</scope>
</reference>
<keyword evidence="2" id="KW-1185">Reference proteome</keyword>
<dbReference type="InterPro" id="IPR036691">
    <property type="entry name" value="Endo/exonu/phosph_ase_sf"/>
</dbReference>
<name>A0A8B6EBL5_MYTGA</name>
<evidence type="ECO:0000313" key="2">
    <source>
        <dbReference type="Proteomes" id="UP000596742"/>
    </source>
</evidence>
<dbReference type="OrthoDB" id="8052050at2759"/>
<dbReference type="Gene3D" id="3.60.10.10">
    <property type="entry name" value="Endonuclease/exonuclease/phosphatase"/>
    <property type="match status" value="1"/>
</dbReference>
<dbReference type="SUPFAM" id="SSF56219">
    <property type="entry name" value="DNase I-like"/>
    <property type="match status" value="1"/>
</dbReference>
<dbReference type="EMBL" id="UYJE01004765">
    <property type="protein sequence ID" value="VDI31168.1"/>
    <property type="molecule type" value="Genomic_DNA"/>
</dbReference>
<dbReference type="AlphaFoldDB" id="A0A8B6EBL5"/>
<sequence>MVDGGKCVTSADLFPILYINGGTECILLNVAATTASELLIAEPCDQQHEYLCEFPLHADIESTRYENMDIEINTLDIFSYKIIPRYFIDITECEQEMKSRKMAFAAVFYKLSTSSTCQLYEKLMFEFPEDVRIVTSSMSTTTFVKTAGHTGDLNGRVGLKADNIVNDTLDKELINSISFIDYVNDSHICNKKSEDIKPPNSFGQRILQLCQSSGLRICNGRFGTDSGKITFNNKNGSSVIDYLLFTQSEMFKCLKSFYVEPFNMYSCHAPIVVELYLKGNNQSYGQCHCNKTKFKVFNWNEGSEDDIRSKLILNTQSLMIYW</sequence>